<feature type="compositionally biased region" description="Basic and acidic residues" evidence="3">
    <location>
        <begin position="93"/>
        <end position="106"/>
    </location>
</feature>
<comment type="caution">
    <text evidence="5">The sequence shown here is derived from an EMBL/GenBank/DDBJ whole genome shotgun (WGS) entry which is preliminary data.</text>
</comment>
<feature type="non-terminal residue" evidence="5">
    <location>
        <position position="459"/>
    </location>
</feature>
<feature type="chain" id="PRO_5017782267" evidence="4">
    <location>
        <begin position="31"/>
        <end position="459"/>
    </location>
</feature>
<dbReference type="InterPro" id="IPR052574">
    <property type="entry name" value="CDIRP"/>
</dbReference>
<keyword evidence="2" id="KW-0677">Repeat</keyword>
<reference evidence="5 6" key="1">
    <citation type="submission" date="2018-08" db="EMBL/GenBank/DDBJ databases">
        <title>A genome reference for cultivated species of the human gut microbiota.</title>
        <authorList>
            <person name="Zou Y."/>
            <person name="Xue W."/>
            <person name="Luo G."/>
        </authorList>
    </citation>
    <scope>NUCLEOTIDE SEQUENCE [LARGE SCALE GENOMIC DNA]</scope>
    <source>
        <strain evidence="5 6">TF11-11</strain>
    </source>
</reference>
<feature type="region of interest" description="Disordered" evidence="3">
    <location>
        <begin position="42"/>
        <end position="106"/>
    </location>
</feature>
<dbReference type="SUPFAM" id="SSF52058">
    <property type="entry name" value="L domain-like"/>
    <property type="match status" value="1"/>
</dbReference>
<dbReference type="InterPro" id="IPR032675">
    <property type="entry name" value="LRR_dom_sf"/>
</dbReference>
<gene>
    <name evidence="5" type="ORF">DXD10_16770</name>
</gene>
<organism evidence="5 6">
    <name type="scientific">Dorea formicigenerans</name>
    <dbReference type="NCBI Taxonomy" id="39486"/>
    <lineage>
        <taxon>Bacteria</taxon>
        <taxon>Bacillati</taxon>
        <taxon>Bacillota</taxon>
        <taxon>Clostridia</taxon>
        <taxon>Lachnospirales</taxon>
        <taxon>Lachnospiraceae</taxon>
        <taxon>Dorea</taxon>
    </lineage>
</organism>
<evidence type="ECO:0000256" key="3">
    <source>
        <dbReference type="SAM" id="MobiDB-lite"/>
    </source>
</evidence>
<feature type="signal peptide" evidence="4">
    <location>
        <begin position="1"/>
        <end position="30"/>
    </location>
</feature>
<dbReference type="GO" id="GO:0035591">
    <property type="term" value="F:signaling adaptor activity"/>
    <property type="evidence" value="ECO:0007669"/>
    <property type="project" value="TreeGrafter"/>
</dbReference>
<evidence type="ECO:0000256" key="4">
    <source>
        <dbReference type="SAM" id="SignalP"/>
    </source>
</evidence>
<dbReference type="Proteomes" id="UP000261208">
    <property type="component" value="Unassembled WGS sequence"/>
</dbReference>
<accession>A0A3E4LY30</accession>
<dbReference type="AlphaFoldDB" id="A0A3E4LY30"/>
<name>A0A3E4LY30_9FIRM</name>
<dbReference type="PANTHER" id="PTHR47566:SF1">
    <property type="entry name" value="PROTEIN NUD1"/>
    <property type="match status" value="1"/>
</dbReference>
<sequence>MKKKQVLAVSSALMIGTTTALTGLPTPVMAQENTEVVQEAVVEENKTEQVPVEQKTENAEVQENITDKEQEETAENAETLKEESTKQETPATPEKEVVTEDKTVEASKNTEVKAGSIAIDEAHFPDKVFREQIIAEFDKDGDSVLSVDEISKAQFLNLHDMKTISSLEGIQYLTNLQSLDVSTTSVSDLSPVKNSSLKRLDCRSSKVRSVDLTRYPNLEAFVCDNTSINSLDVSKNEKLNTLFADSTSISNLDVTNNPNLEQLSCSNTGLMELDVTHNPQLVTLDIGDTKVKTLDISKNPNLKQLSCYMTNIAELDVTKNTKLTRLFCHDTTIKKLDLSNNLELEMLRCGEIFEQGIRGLDISKNTKIKKLICDDLYWLNVGENKVLENNHAFVGNGYIDIKGNKIDLKKDVEQGIDISKVKVTANGTLDKDTGIITVDDVKKPVTYEYDCGTYKDGNV</sequence>
<dbReference type="RefSeq" id="WP_147327585.1">
    <property type="nucleotide sequence ID" value="NZ_QSQQ01000042.1"/>
</dbReference>
<dbReference type="EMBL" id="QSQQ01000042">
    <property type="protein sequence ID" value="RGK42256.1"/>
    <property type="molecule type" value="Genomic_DNA"/>
</dbReference>
<proteinExistence type="predicted"/>
<evidence type="ECO:0000256" key="1">
    <source>
        <dbReference type="ARBA" id="ARBA00022614"/>
    </source>
</evidence>
<dbReference type="PANTHER" id="PTHR47566">
    <property type="match status" value="1"/>
</dbReference>
<evidence type="ECO:0000256" key="2">
    <source>
        <dbReference type="ARBA" id="ARBA00022737"/>
    </source>
</evidence>
<protein>
    <submittedName>
        <fullName evidence="5">Leucine-rich repeat domain-containing protein</fullName>
    </submittedName>
</protein>
<dbReference type="Gene3D" id="3.80.10.10">
    <property type="entry name" value="Ribonuclease Inhibitor"/>
    <property type="match status" value="1"/>
</dbReference>
<evidence type="ECO:0000313" key="5">
    <source>
        <dbReference type="EMBL" id="RGK42256.1"/>
    </source>
</evidence>
<keyword evidence="1" id="KW-0433">Leucine-rich repeat</keyword>
<keyword evidence="4" id="KW-0732">Signal</keyword>
<evidence type="ECO:0000313" key="6">
    <source>
        <dbReference type="Proteomes" id="UP000261208"/>
    </source>
</evidence>